<accession>A0ABP5DW29</accession>
<proteinExistence type="predicted"/>
<dbReference type="Gene3D" id="3.30.160.240">
    <property type="entry name" value="Rv1738"/>
    <property type="match status" value="1"/>
</dbReference>
<dbReference type="Pfam" id="PF08962">
    <property type="entry name" value="Rv2632c-like"/>
    <property type="match status" value="1"/>
</dbReference>
<evidence type="ECO:0000313" key="2">
    <source>
        <dbReference type="Proteomes" id="UP001499854"/>
    </source>
</evidence>
<reference evidence="2" key="1">
    <citation type="journal article" date="2019" name="Int. J. Syst. Evol. Microbiol.">
        <title>The Global Catalogue of Microorganisms (GCM) 10K type strain sequencing project: providing services to taxonomists for standard genome sequencing and annotation.</title>
        <authorList>
            <consortium name="The Broad Institute Genomics Platform"/>
            <consortium name="The Broad Institute Genome Sequencing Center for Infectious Disease"/>
            <person name="Wu L."/>
            <person name="Ma J."/>
        </authorList>
    </citation>
    <scope>NUCLEOTIDE SEQUENCE [LARGE SCALE GENOMIC DNA]</scope>
    <source>
        <strain evidence="2">JCM 16013</strain>
    </source>
</reference>
<keyword evidence="2" id="KW-1185">Reference proteome</keyword>
<evidence type="ECO:0000313" key="1">
    <source>
        <dbReference type="EMBL" id="GAA1986766.1"/>
    </source>
</evidence>
<dbReference type="InterPro" id="IPR038070">
    <property type="entry name" value="Rv2632c-like_sf"/>
</dbReference>
<dbReference type="EMBL" id="BAAAQM010000038">
    <property type="protein sequence ID" value="GAA1986766.1"/>
    <property type="molecule type" value="Genomic_DNA"/>
</dbReference>
<sequence>MENAKPFPESGPTMQHVREWPIRLYFFEEDGQTQARLWLKASAGTIEVVGEALCEPDEFDVPEIGDEVAAGRALIALGEKLLRSGETDVEGLRGTSVHIDPGPAAPDRSR</sequence>
<protein>
    <recommendedName>
        <fullName evidence="3">DUF1876 domain-containing protein</fullName>
    </recommendedName>
</protein>
<dbReference type="SUPFAM" id="SSF143212">
    <property type="entry name" value="Rv2632c-like"/>
    <property type="match status" value="1"/>
</dbReference>
<gene>
    <name evidence="1" type="ORF">GCM10009838_56720</name>
</gene>
<dbReference type="InterPro" id="IPR015057">
    <property type="entry name" value="Rv2632c-like"/>
</dbReference>
<organism evidence="1 2">
    <name type="scientific">Catenulispora subtropica</name>
    <dbReference type="NCBI Taxonomy" id="450798"/>
    <lineage>
        <taxon>Bacteria</taxon>
        <taxon>Bacillati</taxon>
        <taxon>Actinomycetota</taxon>
        <taxon>Actinomycetes</taxon>
        <taxon>Catenulisporales</taxon>
        <taxon>Catenulisporaceae</taxon>
        <taxon>Catenulispora</taxon>
    </lineage>
</organism>
<name>A0ABP5DW29_9ACTN</name>
<evidence type="ECO:0008006" key="3">
    <source>
        <dbReference type="Google" id="ProtNLM"/>
    </source>
</evidence>
<comment type="caution">
    <text evidence="1">The sequence shown here is derived from an EMBL/GenBank/DDBJ whole genome shotgun (WGS) entry which is preliminary data.</text>
</comment>
<dbReference type="Proteomes" id="UP001499854">
    <property type="component" value="Unassembled WGS sequence"/>
</dbReference>